<evidence type="ECO:0000259" key="4">
    <source>
        <dbReference type="PROSITE" id="PS01124"/>
    </source>
</evidence>
<evidence type="ECO:0000256" key="3">
    <source>
        <dbReference type="ARBA" id="ARBA00023163"/>
    </source>
</evidence>
<keyword evidence="2" id="KW-0238">DNA-binding</keyword>
<protein>
    <submittedName>
        <fullName evidence="5">Putative ARAC-type regulatory protein</fullName>
    </submittedName>
</protein>
<dbReference type="PANTHER" id="PTHR47504">
    <property type="entry name" value="RIGHT ORIGIN-BINDING PROTEIN"/>
    <property type="match status" value="1"/>
</dbReference>
<dbReference type="Pfam" id="PF12833">
    <property type="entry name" value="HTH_18"/>
    <property type="match status" value="1"/>
</dbReference>
<dbReference type="SMART" id="SM00342">
    <property type="entry name" value="HTH_ARAC"/>
    <property type="match status" value="1"/>
</dbReference>
<dbReference type="GO" id="GO:0043565">
    <property type="term" value="F:sequence-specific DNA binding"/>
    <property type="evidence" value="ECO:0007669"/>
    <property type="project" value="InterPro"/>
</dbReference>
<keyword evidence="3" id="KW-0804">Transcription</keyword>
<dbReference type="GO" id="GO:0003700">
    <property type="term" value="F:DNA-binding transcription factor activity"/>
    <property type="evidence" value="ECO:0007669"/>
    <property type="project" value="InterPro"/>
</dbReference>
<dbReference type="SUPFAM" id="SSF46689">
    <property type="entry name" value="Homeodomain-like"/>
    <property type="match status" value="2"/>
</dbReference>
<dbReference type="InterPro" id="IPR009057">
    <property type="entry name" value="Homeodomain-like_sf"/>
</dbReference>
<evidence type="ECO:0000256" key="2">
    <source>
        <dbReference type="ARBA" id="ARBA00023125"/>
    </source>
</evidence>
<dbReference type="Gene3D" id="1.10.10.60">
    <property type="entry name" value="Homeodomain-like"/>
    <property type="match status" value="2"/>
</dbReference>
<dbReference type="PANTHER" id="PTHR47504:SF3">
    <property type="entry name" value="HTH-TYPE TRANSCRIPTIONAL REGULATOR YKGA-RELATED"/>
    <property type="match status" value="1"/>
</dbReference>
<keyword evidence="1" id="KW-0805">Transcription regulation</keyword>
<reference evidence="5 6" key="1">
    <citation type="submission" date="2010-04" db="EMBL/GenBank/DDBJ databases">
        <title>The Genome Sequence of Escherichia coli TA447.</title>
        <authorList>
            <consortium name="The Broad Institute Genome Sequencing Platform"/>
            <consortium name="The Broad Institute Genome Sequencing Center for Infectious Disease"/>
            <person name="Feldgarden M."/>
            <person name="Gordon D.M."/>
            <person name="Johnson J.R."/>
            <person name="Johnston B.D."/>
            <person name="Young S."/>
            <person name="Zeng Q."/>
            <person name="Koehrsen M."/>
            <person name="Alvarado L."/>
            <person name="Berlin A.M."/>
            <person name="Borenstein D."/>
            <person name="Chapman S.B."/>
            <person name="Chen Z."/>
            <person name="Engels R."/>
            <person name="Freedman E."/>
            <person name="Gellesch M."/>
            <person name="Goldberg J."/>
            <person name="Griggs A."/>
            <person name="Gujja S."/>
            <person name="Heilman E.R."/>
            <person name="Heiman D.I."/>
            <person name="Hepburn T.A."/>
            <person name="Howarth C."/>
            <person name="Jen D."/>
            <person name="Larson L."/>
            <person name="Mehta T."/>
            <person name="Park D."/>
            <person name="Pearson M."/>
            <person name="Richards J."/>
            <person name="Roberts A."/>
            <person name="Saif S."/>
            <person name="Shea T.D."/>
            <person name="Shenoy N."/>
            <person name="Sisk P."/>
            <person name="Stolte C."/>
            <person name="Sykes S.N."/>
            <person name="Walk T."/>
            <person name="White J."/>
            <person name="Yandava C."/>
            <person name="Haas B."/>
            <person name="Henn M.R."/>
            <person name="Nusbaum C."/>
            <person name="Birren B."/>
        </authorList>
    </citation>
    <scope>NUCLEOTIDE SEQUENCE [LARGE SCALE GENOMIC DNA]</scope>
    <source>
        <strain evidence="5 6">TA447</strain>
    </source>
</reference>
<name>A0A1X3IT81_ECOLX</name>
<dbReference type="EMBL" id="ADIZ01000046">
    <property type="protein sequence ID" value="OSK88082.1"/>
    <property type="molecule type" value="Genomic_DNA"/>
</dbReference>
<organism evidence="5 6">
    <name type="scientific">Escherichia coli TA447</name>
    <dbReference type="NCBI Taxonomy" id="656447"/>
    <lineage>
        <taxon>Bacteria</taxon>
        <taxon>Pseudomonadati</taxon>
        <taxon>Pseudomonadota</taxon>
        <taxon>Gammaproteobacteria</taxon>
        <taxon>Enterobacterales</taxon>
        <taxon>Enterobacteriaceae</taxon>
        <taxon>Escherichia</taxon>
    </lineage>
</organism>
<feature type="domain" description="HTH araC/xylS-type" evidence="4">
    <location>
        <begin position="8"/>
        <end position="108"/>
    </location>
</feature>
<dbReference type="RefSeq" id="WP_085453367.1">
    <property type="nucleotide sequence ID" value="NZ_ADIZ01000046.1"/>
</dbReference>
<proteinExistence type="predicted"/>
<evidence type="ECO:0000313" key="5">
    <source>
        <dbReference type="EMBL" id="OSK88082.1"/>
    </source>
</evidence>
<gene>
    <name evidence="5" type="ORF">ECXG_04281</name>
</gene>
<comment type="caution">
    <text evidence="5">The sequence shown here is derived from an EMBL/GenBank/DDBJ whole genome shotgun (WGS) entry which is preliminary data.</text>
</comment>
<dbReference type="InterPro" id="IPR050959">
    <property type="entry name" value="MarA-like"/>
</dbReference>
<dbReference type="Proteomes" id="UP000193942">
    <property type="component" value="Unassembled WGS sequence"/>
</dbReference>
<evidence type="ECO:0000256" key="1">
    <source>
        <dbReference type="ARBA" id="ARBA00023015"/>
    </source>
</evidence>
<sequence length="271" mass="31819">MNKEKIVLHIIERIEARIQKKENISVNEVAVIAGYTKRYTQKIFKEQTGMNISTYIRRRRLTQAAILIKMTKKTLYHIAMDLHFSTQQSFSRAFSREFDITPIDFRNGSYLDCSKLLPNRAIKLTNYHIQKTHIPALKLSVKSFCFYERLLSIKATRASKLRISEINNIISNKKEVIIITTVIPNSKIEDVVQLHTRIGYKDNETFNFETDIMQCWEITYSGGWDEYIKFGRSFMLELDFCSPLYFIEMIKKSEIDSSDDIYHVKIYLPVA</sequence>
<dbReference type="InterPro" id="IPR018060">
    <property type="entry name" value="HTH_AraC"/>
</dbReference>
<evidence type="ECO:0000313" key="6">
    <source>
        <dbReference type="Proteomes" id="UP000193942"/>
    </source>
</evidence>
<dbReference type="PROSITE" id="PS01124">
    <property type="entry name" value="HTH_ARAC_FAMILY_2"/>
    <property type="match status" value="1"/>
</dbReference>
<dbReference type="AlphaFoldDB" id="A0A1X3IT81"/>
<accession>A0A1X3IT81</accession>